<gene>
    <name evidence="3" type="ORF">HPTL_1702</name>
</gene>
<accession>A0A2Z6E058</accession>
<keyword evidence="4" id="KW-1185">Reference proteome</keyword>
<dbReference type="GO" id="GO:0003824">
    <property type="term" value="F:catalytic activity"/>
    <property type="evidence" value="ECO:0007669"/>
    <property type="project" value="InterPro"/>
</dbReference>
<dbReference type="PANTHER" id="PTHR46648:SF1">
    <property type="entry name" value="ADENOSINE 5'-MONOPHOSPHORAMIDASE HNT1"/>
    <property type="match status" value="1"/>
</dbReference>
<dbReference type="GO" id="GO:0009117">
    <property type="term" value="P:nucleotide metabolic process"/>
    <property type="evidence" value="ECO:0007669"/>
    <property type="project" value="TreeGrafter"/>
</dbReference>
<name>A0A2Z6E058_HYDTE</name>
<evidence type="ECO:0000259" key="2">
    <source>
        <dbReference type="PROSITE" id="PS51084"/>
    </source>
</evidence>
<dbReference type="Pfam" id="PF01230">
    <property type="entry name" value="HIT"/>
    <property type="match status" value="1"/>
</dbReference>
<protein>
    <submittedName>
        <fullName evidence="3">HIT family protein</fullName>
    </submittedName>
</protein>
<evidence type="ECO:0000313" key="3">
    <source>
        <dbReference type="EMBL" id="BBD77960.1"/>
    </source>
</evidence>
<dbReference type="Gene3D" id="3.30.428.10">
    <property type="entry name" value="HIT-like"/>
    <property type="match status" value="1"/>
</dbReference>
<reference evidence="3 4" key="1">
    <citation type="submission" date="2018-04" db="EMBL/GenBank/DDBJ databases">
        <title>Complete genome sequence of Hydrogenophilus thermoluteolus TH-1.</title>
        <authorList>
            <person name="Arai H."/>
        </authorList>
    </citation>
    <scope>NUCLEOTIDE SEQUENCE [LARGE SCALE GENOMIC DNA]</scope>
    <source>
        <strain evidence="3 4">TH-1</strain>
    </source>
</reference>
<dbReference type="InterPro" id="IPR011146">
    <property type="entry name" value="HIT-like"/>
</dbReference>
<feature type="short sequence motif" description="Histidine triad motif" evidence="1">
    <location>
        <begin position="89"/>
        <end position="93"/>
    </location>
</feature>
<proteinExistence type="predicted"/>
<dbReference type="InterPro" id="IPR036265">
    <property type="entry name" value="HIT-like_sf"/>
</dbReference>
<dbReference type="Proteomes" id="UP000262004">
    <property type="component" value="Chromosome"/>
</dbReference>
<evidence type="ECO:0000313" key="4">
    <source>
        <dbReference type="Proteomes" id="UP000262004"/>
    </source>
</evidence>
<dbReference type="KEGG" id="htl:HPTL_1702"/>
<evidence type="ECO:0000256" key="1">
    <source>
        <dbReference type="PROSITE-ProRule" id="PRU00464"/>
    </source>
</evidence>
<dbReference type="OrthoDB" id="9799145at2"/>
<dbReference type="PROSITE" id="PS51084">
    <property type="entry name" value="HIT_2"/>
    <property type="match status" value="1"/>
</dbReference>
<organism evidence="3 4">
    <name type="scientific">Hydrogenophilus thermoluteolus</name>
    <name type="common">Pseudomonas hydrogenothermophila</name>
    <dbReference type="NCBI Taxonomy" id="297"/>
    <lineage>
        <taxon>Bacteria</taxon>
        <taxon>Pseudomonadati</taxon>
        <taxon>Pseudomonadota</taxon>
        <taxon>Hydrogenophilia</taxon>
        <taxon>Hydrogenophilales</taxon>
        <taxon>Hydrogenophilaceae</taxon>
        <taxon>Hydrogenophilus</taxon>
    </lineage>
</organism>
<dbReference type="RefSeq" id="WP_119335639.1">
    <property type="nucleotide sequence ID" value="NZ_AP018558.1"/>
</dbReference>
<feature type="domain" description="HIT" evidence="2">
    <location>
        <begin position="3"/>
        <end position="104"/>
    </location>
</feature>
<dbReference type="InterPro" id="IPR001310">
    <property type="entry name" value="Histidine_triad_HIT"/>
</dbReference>
<dbReference type="EMBL" id="AP018558">
    <property type="protein sequence ID" value="BBD77960.1"/>
    <property type="molecule type" value="Genomic_DNA"/>
</dbReference>
<sequence length="145" mass="16894">MPPPCPLCASEVLPIVWQNRMCRVVWVQDPEYPGYLRVIWQRHVEEMTDLSWAEANHLWRILWGVERALRAEAQPDKVNLAAFGNVVPHLHWHVIPRYRDDPHFPEPYWGRRVRNRPSVRAVATCETMRAALTAELGRGEDVALV</sequence>
<dbReference type="SUPFAM" id="SSF54197">
    <property type="entry name" value="HIT-like"/>
    <property type="match status" value="1"/>
</dbReference>
<dbReference type="PANTHER" id="PTHR46648">
    <property type="entry name" value="HIT FAMILY PROTEIN 1"/>
    <property type="match status" value="1"/>
</dbReference>
<dbReference type="AlphaFoldDB" id="A0A2Z6E058"/>